<keyword evidence="2 3" id="KW-0460">Magnesium</keyword>
<dbReference type="SFLD" id="SFLDS00003">
    <property type="entry name" value="Haloacid_Dehalogenase"/>
    <property type="match status" value="1"/>
</dbReference>
<dbReference type="SUPFAM" id="SSF56784">
    <property type="entry name" value="HAD-like"/>
    <property type="match status" value="1"/>
</dbReference>
<dbReference type="CDD" id="cd04305">
    <property type="entry name" value="HAD_Neu5Ac-Pase_like"/>
    <property type="match status" value="1"/>
</dbReference>
<dbReference type="NCBIfam" id="TIGR01549">
    <property type="entry name" value="HAD-SF-IA-v1"/>
    <property type="match status" value="1"/>
</dbReference>
<evidence type="ECO:0000313" key="5">
    <source>
        <dbReference type="Proteomes" id="UP000037854"/>
    </source>
</evidence>
<dbReference type="RefSeq" id="WP_047184824.1">
    <property type="nucleotide sequence ID" value="NZ_JAHHXM010000001.1"/>
</dbReference>
<dbReference type="SFLD" id="SFLDG01129">
    <property type="entry name" value="C1.5:_HAD__Beta-PGM__Phosphata"/>
    <property type="match status" value="1"/>
</dbReference>
<dbReference type="PANTHER" id="PTHR46470">
    <property type="entry name" value="N-ACYLNEURAMINATE-9-PHOSPHATASE"/>
    <property type="match status" value="1"/>
</dbReference>
<comment type="pathway">
    <text evidence="3">Amino-acid biosynthesis; L-serine biosynthesis; L-serine from 3-phospho-D-glycerate: step 3/3.</text>
</comment>
<gene>
    <name evidence="4" type="ORF">AFL42_01535</name>
</gene>
<dbReference type="EMBL" id="LGTK01000003">
    <property type="protein sequence ID" value="KPH78419.1"/>
    <property type="molecule type" value="Genomic_DNA"/>
</dbReference>
<dbReference type="Proteomes" id="UP000037854">
    <property type="component" value="Unassembled WGS sequence"/>
</dbReference>
<dbReference type="InterPro" id="IPR036412">
    <property type="entry name" value="HAD-like_sf"/>
</dbReference>
<evidence type="ECO:0000256" key="2">
    <source>
        <dbReference type="ARBA" id="ARBA00022842"/>
    </source>
</evidence>
<dbReference type="HAMAP" id="MF_02240">
    <property type="entry name" value="PSP"/>
    <property type="match status" value="1"/>
</dbReference>
<dbReference type="InterPro" id="IPR023214">
    <property type="entry name" value="HAD_sf"/>
</dbReference>
<organism evidence="4 5">
    <name type="scientific">Oceanobacillus caeni</name>
    <dbReference type="NCBI Taxonomy" id="405946"/>
    <lineage>
        <taxon>Bacteria</taxon>
        <taxon>Bacillati</taxon>
        <taxon>Bacillota</taxon>
        <taxon>Bacilli</taxon>
        <taxon>Bacillales</taxon>
        <taxon>Bacillaceae</taxon>
        <taxon>Oceanobacillus</taxon>
    </lineage>
</organism>
<keyword evidence="3" id="KW-0718">Serine biosynthesis</keyword>
<comment type="caution">
    <text evidence="4">The sequence shown here is derived from an EMBL/GenBank/DDBJ whole genome shotgun (WGS) entry which is preliminary data.</text>
</comment>
<protein>
    <recommendedName>
        <fullName evidence="3">Phosphoserine phosphatase</fullName>
        <shortName evidence="3">PSP</shortName>
        <ecNumber evidence="3">3.1.3.3</ecNumber>
    </recommendedName>
</protein>
<comment type="catalytic activity">
    <reaction evidence="3">
        <text>O-phospho-L-serine + H2O = L-serine + phosphate</text>
        <dbReference type="Rhea" id="RHEA:21208"/>
        <dbReference type="ChEBI" id="CHEBI:15377"/>
        <dbReference type="ChEBI" id="CHEBI:33384"/>
        <dbReference type="ChEBI" id="CHEBI:43474"/>
        <dbReference type="ChEBI" id="CHEBI:57524"/>
        <dbReference type="EC" id="3.1.3.3"/>
    </reaction>
</comment>
<dbReference type="Gene3D" id="1.20.120.710">
    <property type="entry name" value="Haloacid dehalogenase hydrolase-like domain"/>
    <property type="match status" value="1"/>
</dbReference>
<dbReference type="NCBIfam" id="TIGR01509">
    <property type="entry name" value="HAD-SF-IA-v3"/>
    <property type="match status" value="1"/>
</dbReference>
<comment type="function">
    <text evidence="3">Catalyzes the last step of the phosphorylated serine biosynthetic pathway, i.e. dephosphorylation of O-phospho-L-serine to form L-serine.</text>
</comment>
<keyword evidence="5" id="KW-1185">Reference proteome</keyword>
<comment type="cofactor">
    <cofactor evidence="3">
        <name>Mg(2+)</name>
        <dbReference type="ChEBI" id="CHEBI:18420"/>
    </cofactor>
    <cofactor evidence="3">
        <name>Co(2+)</name>
        <dbReference type="ChEBI" id="CHEBI:48828"/>
    </cofactor>
</comment>
<comment type="catalytic activity">
    <reaction evidence="3">
        <text>O-phospho-D-serine + H2O = D-serine + phosphate</text>
        <dbReference type="Rhea" id="RHEA:24873"/>
        <dbReference type="ChEBI" id="CHEBI:15377"/>
        <dbReference type="ChEBI" id="CHEBI:35247"/>
        <dbReference type="ChEBI" id="CHEBI:43474"/>
        <dbReference type="ChEBI" id="CHEBI:58680"/>
        <dbReference type="EC" id="3.1.3.3"/>
    </reaction>
</comment>
<keyword evidence="1 3" id="KW-0378">Hydrolase</keyword>
<sequence length="261" mass="29817">MERIKAVFFDLDDTLLWDEESVRQAFRKTCELAQQKYNVDPEELEIAVRKKARELYENYEVYPFTQMIGINPFEGLWGTFHDKGEDFQKLSKVAPEYQRQAWTNGLFELGIDDVKFGAELAKAFPENRKQVPYLYEESLKVLDALKGDYKLLLLTNGSPELQNIKLEITPELRPYFDQIVISGDFGRGKPDPSIFEHALGLLNVKPEEVLMVGDNLNTDIKGANSAGIASAWINRKAMEATEVKPTYEMKSLVEVLDILKG</sequence>
<evidence type="ECO:0000256" key="3">
    <source>
        <dbReference type="HAMAP-Rule" id="MF_02240"/>
    </source>
</evidence>
<evidence type="ECO:0000313" key="4">
    <source>
        <dbReference type="EMBL" id="KPH78419.1"/>
    </source>
</evidence>
<dbReference type="InterPro" id="IPR044266">
    <property type="entry name" value="PSP_YsaA"/>
</dbReference>
<dbReference type="InterPro" id="IPR006439">
    <property type="entry name" value="HAD-SF_hydro_IA"/>
</dbReference>
<proteinExistence type="inferred from homology"/>
<dbReference type="Gene3D" id="3.40.50.1000">
    <property type="entry name" value="HAD superfamily/HAD-like"/>
    <property type="match status" value="1"/>
</dbReference>
<accession>A0ABR5MMY7</accession>
<dbReference type="InterPro" id="IPR051400">
    <property type="entry name" value="HAD-like_hydrolase"/>
</dbReference>
<keyword evidence="3" id="KW-0170">Cobalt</keyword>
<comment type="similarity">
    <text evidence="3">Belongs to the HAD-like hydrolase superfamily.</text>
</comment>
<dbReference type="EC" id="3.1.3.3" evidence="3"/>
<dbReference type="Pfam" id="PF00702">
    <property type="entry name" value="Hydrolase"/>
    <property type="match status" value="1"/>
</dbReference>
<reference evidence="4 5" key="1">
    <citation type="submission" date="2015-07" db="EMBL/GenBank/DDBJ databases">
        <title>High-quality draft genome sequence of Oceanobacillus caeni HM6, a bacillus isolated from a human feces.</title>
        <authorList>
            <person name="Kumar J."/>
            <person name="Verma M.K."/>
            <person name="Pandey R."/>
            <person name="Bhambi M."/>
            <person name="Chauhan N."/>
        </authorList>
    </citation>
    <scope>NUCLEOTIDE SEQUENCE [LARGE SCALE GENOMIC DNA]</scope>
    <source>
        <strain evidence="4 5">HM6</strain>
    </source>
</reference>
<dbReference type="PANTHER" id="PTHR46470:SF3">
    <property type="entry name" value="N-ACYLNEURAMINATE-9-PHOSPHATASE"/>
    <property type="match status" value="1"/>
</dbReference>
<name>A0ABR5MMY7_9BACI</name>
<keyword evidence="3" id="KW-0028">Amino-acid biosynthesis</keyword>
<evidence type="ECO:0000256" key="1">
    <source>
        <dbReference type="ARBA" id="ARBA00022801"/>
    </source>
</evidence>
<dbReference type="SFLD" id="SFLDG01135">
    <property type="entry name" value="C1.5.6:_HAD__Beta-PGM__Phospha"/>
    <property type="match status" value="1"/>
</dbReference>